<sequence>MTKKKIVFLIALLTLALAITACSDGGSSTLTNGSGELALSIADAPVNDVAEVNVTLDEVQVSRLEDDQVVWETINDFSDLGGEATFDLLTLRFDEELLGQEMLSAGNYNQIRLIVAADQQDGSKAKNTGKSYIVYNDGTENNIFIPSGTQTGLKINHDFTIEDGKITRLLLDADVSKIMHSAGKSGKIILRPTAIKIIDKVISGDIEGRVVADTDGDGTTEAINGYDVLVEAWSNDTKVAATVATASDIKDEETGEVIKEAGSFLLRGLEEGSYSIKIKVVDGEGNEVLIDTDGDGNKDTALYQLATTNSTNVIAEEVTTLETIILEKTIVNNSTDTDNTTSDSTN</sequence>
<keyword evidence="4" id="KW-1185">Reference proteome</keyword>
<feature type="signal peptide" evidence="1">
    <location>
        <begin position="1"/>
        <end position="23"/>
    </location>
</feature>
<feature type="domain" description="DUF4382" evidence="2">
    <location>
        <begin position="35"/>
        <end position="192"/>
    </location>
</feature>
<dbReference type="EMBL" id="SOEG01000011">
    <property type="protein sequence ID" value="TDX51638.1"/>
    <property type="molecule type" value="Genomic_DNA"/>
</dbReference>
<protein>
    <submittedName>
        <fullName evidence="3">Uncharacterized protein DUF4382</fullName>
    </submittedName>
</protein>
<dbReference type="PROSITE" id="PS51257">
    <property type="entry name" value="PROKAR_LIPOPROTEIN"/>
    <property type="match status" value="1"/>
</dbReference>
<comment type="caution">
    <text evidence="3">The sequence shown here is derived from an EMBL/GenBank/DDBJ whole genome shotgun (WGS) entry which is preliminary data.</text>
</comment>
<evidence type="ECO:0000259" key="2">
    <source>
        <dbReference type="Pfam" id="PF14321"/>
    </source>
</evidence>
<dbReference type="AlphaFoldDB" id="A0A4R8H7U5"/>
<reference evidence="3 4" key="1">
    <citation type="submission" date="2019-03" db="EMBL/GenBank/DDBJ databases">
        <title>Subsurface microbial communities from deep shales in Ohio and West Virginia, USA.</title>
        <authorList>
            <person name="Wrighton K."/>
        </authorList>
    </citation>
    <scope>NUCLEOTIDE SEQUENCE [LARGE SCALE GENOMIC DNA]</scope>
    <source>
        <strain evidence="3 4">MSL 6dP</strain>
    </source>
</reference>
<feature type="chain" id="PRO_5020194182" evidence="1">
    <location>
        <begin position="24"/>
        <end position="346"/>
    </location>
</feature>
<dbReference type="Proteomes" id="UP000295832">
    <property type="component" value="Unassembled WGS sequence"/>
</dbReference>
<evidence type="ECO:0000256" key="1">
    <source>
        <dbReference type="SAM" id="SignalP"/>
    </source>
</evidence>
<evidence type="ECO:0000313" key="4">
    <source>
        <dbReference type="Proteomes" id="UP000295832"/>
    </source>
</evidence>
<dbReference type="RefSeq" id="WP_166667923.1">
    <property type="nucleotide sequence ID" value="NZ_SOEG01000011.1"/>
</dbReference>
<proteinExistence type="predicted"/>
<keyword evidence="1" id="KW-0732">Signal</keyword>
<dbReference type="Pfam" id="PF14321">
    <property type="entry name" value="DUF4382"/>
    <property type="match status" value="1"/>
</dbReference>
<evidence type="ECO:0000313" key="3">
    <source>
        <dbReference type="EMBL" id="TDX51638.1"/>
    </source>
</evidence>
<accession>A0A4R8H7U5</accession>
<name>A0A4R8H7U5_9FIRM</name>
<dbReference type="InterPro" id="IPR025491">
    <property type="entry name" value="DUF4382"/>
</dbReference>
<gene>
    <name evidence="3" type="ORF">C7959_11134</name>
</gene>
<organism evidence="3 4">
    <name type="scientific">Orenia marismortui</name>
    <dbReference type="NCBI Taxonomy" id="46469"/>
    <lineage>
        <taxon>Bacteria</taxon>
        <taxon>Bacillati</taxon>
        <taxon>Bacillota</taxon>
        <taxon>Clostridia</taxon>
        <taxon>Halanaerobiales</taxon>
        <taxon>Halobacteroidaceae</taxon>
        <taxon>Orenia</taxon>
    </lineage>
</organism>